<dbReference type="Proteomes" id="UP000179807">
    <property type="component" value="Unassembled WGS sequence"/>
</dbReference>
<dbReference type="VEuPathDB" id="TrichDB:TRFO_40658"/>
<organism evidence="2 3">
    <name type="scientific">Tritrichomonas foetus</name>
    <dbReference type="NCBI Taxonomy" id="1144522"/>
    <lineage>
        <taxon>Eukaryota</taxon>
        <taxon>Metamonada</taxon>
        <taxon>Parabasalia</taxon>
        <taxon>Tritrichomonadida</taxon>
        <taxon>Tritrichomonadidae</taxon>
        <taxon>Tritrichomonas</taxon>
    </lineage>
</organism>
<keyword evidence="1" id="KW-1133">Transmembrane helix</keyword>
<evidence type="ECO:0000313" key="3">
    <source>
        <dbReference type="Proteomes" id="UP000179807"/>
    </source>
</evidence>
<keyword evidence="3" id="KW-1185">Reference proteome</keyword>
<keyword evidence="1" id="KW-0472">Membrane</keyword>
<feature type="transmembrane region" description="Helical" evidence="1">
    <location>
        <begin position="28"/>
        <end position="53"/>
    </location>
</feature>
<feature type="transmembrane region" description="Helical" evidence="1">
    <location>
        <begin position="245"/>
        <end position="265"/>
    </location>
</feature>
<dbReference type="GeneID" id="94848039"/>
<protein>
    <submittedName>
        <fullName evidence="2">Uncharacterized protein</fullName>
    </submittedName>
</protein>
<dbReference type="RefSeq" id="XP_068346159.1">
    <property type="nucleotide sequence ID" value="XM_068513335.1"/>
</dbReference>
<feature type="transmembrane region" description="Helical" evidence="1">
    <location>
        <begin position="213"/>
        <end position="233"/>
    </location>
</feature>
<feature type="transmembrane region" description="Helical" evidence="1">
    <location>
        <begin position="350"/>
        <end position="373"/>
    </location>
</feature>
<evidence type="ECO:0000256" key="1">
    <source>
        <dbReference type="SAM" id="Phobius"/>
    </source>
</evidence>
<feature type="transmembrane region" description="Helical" evidence="1">
    <location>
        <begin position="154"/>
        <end position="176"/>
    </location>
</feature>
<feature type="transmembrane region" description="Helical" evidence="1">
    <location>
        <begin position="277"/>
        <end position="297"/>
    </location>
</feature>
<keyword evidence="1" id="KW-0812">Transmembrane</keyword>
<dbReference type="AlphaFoldDB" id="A0A1J4J037"/>
<feature type="transmembrane region" description="Helical" evidence="1">
    <location>
        <begin position="385"/>
        <end position="401"/>
    </location>
</feature>
<reference evidence="2" key="1">
    <citation type="submission" date="2016-10" db="EMBL/GenBank/DDBJ databases">
        <authorList>
            <person name="Benchimol M."/>
            <person name="Almeida L.G."/>
            <person name="Vasconcelos A.T."/>
            <person name="Perreira-Neves A."/>
            <person name="Rosa I.A."/>
            <person name="Tasca T."/>
            <person name="Bogo M.R."/>
            <person name="de Souza W."/>
        </authorList>
    </citation>
    <scope>NUCLEOTIDE SEQUENCE [LARGE SCALE GENOMIC DNA]</scope>
    <source>
        <strain evidence="2">K</strain>
    </source>
</reference>
<sequence length="424" mass="49976">MRNGHGRDQLAPYEKTQTILNYINFRQFIVVLIFFLGSSFGFYFVGSIIKIPIQTFEQSLKREVYYTTLFFSFNFSEVSRVSDYYTTYLQAESINKFSNIFKVTSTVIDNGKIVQFSKPLTLLNNSYEDKNRLVPNHLRFFVEQYPCSSSDYILFNYTVYGDFSTLYSLALYFHAIYLNPSYVFFDRILQSVSCMFLIITIIFFTIHFEWPSTIQIILLADSIFALMSTFPLFLIVPESPSIEKISWSLFTFCLGWTRFYFLSAFHFYTNKKGIPMLLSLFNGIFVFLSIFVEYYALNKRSRLDLYIDNQLISTLSDKIVLFLLIIHLVVLFSNYAAAKRCLEESEKFAFNVHLYFAFILNGIALITQAPFAYDNFDRLLIWPKYLYRYSLFLVIDIFLILQTTMKKRKIKSLNIKIPVFQEKI</sequence>
<feature type="transmembrane region" description="Helical" evidence="1">
    <location>
        <begin position="188"/>
        <end position="206"/>
    </location>
</feature>
<name>A0A1J4J037_9EUKA</name>
<proteinExistence type="predicted"/>
<comment type="caution">
    <text evidence="2">The sequence shown here is derived from an EMBL/GenBank/DDBJ whole genome shotgun (WGS) entry which is preliminary data.</text>
</comment>
<feature type="transmembrane region" description="Helical" evidence="1">
    <location>
        <begin position="319"/>
        <end position="338"/>
    </location>
</feature>
<gene>
    <name evidence="2" type="ORF">TRFO_40658</name>
</gene>
<evidence type="ECO:0000313" key="2">
    <source>
        <dbReference type="EMBL" id="OHS93022.1"/>
    </source>
</evidence>
<accession>A0A1J4J037</accession>
<dbReference type="EMBL" id="MLAK01001442">
    <property type="protein sequence ID" value="OHS93022.1"/>
    <property type="molecule type" value="Genomic_DNA"/>
</dbReference>